<evidence type="ECO:0000313" key="1">
    <source>
        <dbReference type="EMBL" id="KRZ32660.1"/>
    </source>
</evidence>
<reference evidence="1 2" key="1">
    <citation type="submission" date="2015-01" db="EMBL/GenBank/DDBJ databases">
        <title>Evolution of Trichinella species and genotypes.</title>
        <authorList>
            <person name="Korhonen P.K."/>
            <person name="Edoardo P."/>
            <person name="Giuseppe L.R."/>
            <person name="Gasser R.B."/>
        </authorList>
    </citation>
    <scope>NUCLEOTIDE SEQUENCE [LARGE SCALE GENOMIC DNA]</scope>
    <source>
        <strain evidence="1">ISS176</strain>
    </source>
</reference>
<accession>A0A0V1JCM8</accession>
<name>A0A0V1JCM8_TRIPS</name>
<proteinExistence type="predicted"/>
<dbReference type="AlphaFoldDB" id="A0A0V1JCM8"/>
<comment type="caution">
    <text evidence="1">The sequence shown here is derived from an EMBL/GenBank/DDBJ whole genome shotgun (WGS) entry which is preliminary data.</text>
</comment>
<protein>
    <submittedName>
        <fullName evidence="1">Uncharacterized protein</fullName>
    </submittedName>
</protein>
<sequence>MRSRGVRGYRWRGGGVWWKTFPRYWFKHAASTLSVGEHDIKKKKTLFISTAAVSVNGRTGEKEQPVLGEGAGNIASRMLRERRPLSVSAHAHWSTRAEELASRLVTHSV</sequence>
<dbReference type="Proteomes" id="UP000054826">
    <property type="component" value="Unassembled WGS sequence"/>
</dbReference>
<organism evidence="1 2">
    <name type="scientific">Trichinella pseudospiralis</name>
    <name type="common">Parasitic roundworm</name>
    <dbReference type="NCBI Taxonomy" id="6337"/>
    <lineage>
        <taxon>Eukaryota</taxon>
        <taxon>Metazoa</taxon>
        <taxon>Ecdysozoa</taxon>
        <taxon>Nematoda</taxon>
        <taxon>Enoplea</taxon>
        <taxon>Dorylaimia</taxon>
        <taxon>Trichinellida</taxon>
        <taxon>Trichinellidae</taxon>
        <taxon>Trichinella</taxon>
    </lineage>
</organism>
<dbReference type="EMBL" id="JYDV01000109">
    <property type="protein sequence ID" value="KRZ32660.1"/>
    <property type="molecule type" value="Genomic_DNA"/>
</dbReference>
<evidence type="ECO:0000313" key="2">
    <source>
        <dbReference type="Proteomes" id="UP000054826"/>
    </source>
</evidence>
<gene>
    <name evidence="1" type="ORF">T4C_13998</name>
</gene>